<keyword evidence="2" id="KW-1185">Reference proteome</keyword>
<protein>
    <submittedName>
        <fullName evidence="1">Uncharacterized protein</fullName>
    </submittedName>
</protein>
<dbReference type="RefSeq" id="WP_163896534.1">
    <property type="nucleotide sequence ID" value="NZ_AP022599.1"/>
</dbReference>
<evidence type="ECO:0000313" key="1">
    <source>
        <dbReference type="EMBL" id="BBY78924.1"/>
    </source>
</evidence>
<gene>
    <name evidence="1" type="ORF">MPUL_00820</name>
</gene>
<proteinExistence type="predicted"/>
<dbReference type="AlphaFoldDB" id="A0A7I7UBU1"/>
<accession>A0A7I7UBU1</accession>
<dbReference type="Proteomes" id="UP000467252">
    <property type="component" value="Chromosome"/>
</dbReference>
<organism evidence="1 2">
    <name type="scientific">Mycolicibacterium pulveris</name>
    <name type="common">Mycobacterium pulveris</name>
    <dbReference type="NCBI Taxonomy" id="36813"/>
    <lineage>
        <taxon>Bacteria</taxon>
        <taxon>Bacillati</taxon>
        <taxon>Actinomycetota</taxon>
        <taxon>Actinomycetes</taxon>
        <taxon>Mycobacteriales</taxon>
        <taxon>Mycobacteriaceae</taxon>
        <taxon>Mycolicibacterium</taxon>
    </lineage>
</organism>
<reference evidence="1 2" key="1">
    <citation type="journal article" date="2019" name="Emerg. Microbes Infect.">
        <title>Comprehensive subspecies identification of 175 nontuberculous mycobacteria species based on 7547 genomic profiles.</title>
        <authorList>
            <person name="Matsumoto Y."/>
            <person name="Kinjo T."/>
            <person name="Motooka D."/>
            <person name="Nabeya D."/>
            <person name="Jung N."/>
            <person name="Uechi K."/>
            <person name="Horii T."/>
            <person name="Iida T."/>
            <person name="Fujita J."/>
            <person name="Nakamura S."/>
        </authorList>
    </citation>
    <scope>NUCLEOTIDE SEQUENCE [LARGE SCALE GENOMIC DNA]</scope>
    <source>
        <strain evidence="1 2">JCM 6370</strain>
    </source>
</reference>
<name>A0A7I7UBU1_MYCPV</name>
<dbReference type="EMBL" id="AP022599">
    <property type="protein sequence ID" value="BBY78924.1"/>
    <property type="molecule type" value="Genomic_DNA"/>
</dbReference>
<sequence>MTDSVAMWWPDGPNKVLRTDFGVVDHPRPYPESGDVGELVAASVEFVDALLEIAAQRETNPGHPALAELTYGGQPAGWRARARDGRVFLTLHYLGQAWTWEMFEAHWAPDSPHQEGGDFCIGRWPD</sequence>
<evidence type="ECO:0000313" key="2">
    <source>
        <dbReference type="Proteomes" id="UP000467252"/>
    </source>
</evidence>